<keyword evidence="3" id="KW-1185">Reference proteome</keyword>
<dbReference type="EMBL" id="JAPMOU010000072">
    <property type="protein sequence ID" value="MDE1465610.1"/>
    <property type="molecule type" value="Genomic_DNA"/>
</dbReference>
<reference evidence="2 3" key="1">
    <citation type="submission" date="2022-11" db="EMBL/GenBank/DDBJ databases">
        <title>Spartinivicinus poritis sp. nov., isolated from scleractinian coral Porites lutea.</title>
        <authorList>
            <person name="Zhang G."/>
            <person name="Cai L."/>
            <person name="Wei Q."/>
        </authorList>
    </citation>
    <scope>NUCLEOTIDE SEQUENCE [LARGE SCALE GENOMIC DNA]</scope>
    <source>
        <strain evidence="2 3">A2-2</strain>
    </source>
</reference>
<gene>
    <name evidence="2" type="ORF">ORQ98_26975</name>
</gene>
<evidence type="ECO:0000256" key="1">
    <source>
        <dbReference type="SAM" id="Phobius"/>
    </source>
</evidence>
<sequence length="222" mass="24810">MNTKEEIFIFFGLVLVGIIIYFIFRASKEAEFNNRKFFIENYQFPEKIFQQVQEKYPHLTDEHIHQVKKALCQYLIICAKARKKVVSMPSQVVDLAWHEFILFTKRYQEFCEKAFGYFLHHTPAEAMESPTHAQEGIKRAWCFSCELEEILPDRPRRLPLLFAIDTALTIPDGFSYQLDCTQNPKSGFCATHIGCGGGGSCSGGGDGGDGGSSSGGCGGGGD</sequence>
<proteinExistence type="predicted"/>
<evidence type="ECO:0000313" key="3">
    <source>
        <dbReference type="Proteomes" id="UP001528823"/>
    </source>
</evidence>
<dbReference type="RefSeq" id="WP_274691914.1">
    <property type="nucleotide sequence ID" value="NZ_JAPMOU010000072.1"/>
</dbReference>
<keyword evidence="1" id="KW-1133">Transmembrane helix</keyword>
<dbReference type="Proteomes" id="UP001528823">
    <property type="component" value="Unassembled WGS sequence"/>
</dbReference>
<evidence type="ECO:0000313" key="2">
    <source>
        <dbReference type="EMBL" id="MDE1465610.1"/>
    </source>
</evidence>
<feature type="transmembrane region" description="Helical" evidence="1">
    <location>
        <begin position="7"/>
        <end position="24"/>
    </location>
</feature>
<keyword evidence="1" id="KW-0812">Transmembrane</keyword>
<keyword evidence="1" id="KW-0472">Membrane</keyword>
<protein>
    <submittedName>
        <fullName evidence="2">Uncharacterized protein</fullName>
    </submittedName>
</protein>
<comment type="caution">
    <text evidence="2">The sequence shown here is derived from an EMBL/GenBank/DDBJ whole genome shotgun (WGS) entry which is preliminary data.</text>
</comment>
<name>A0ABT5UGT6_9GAMM</name>
<accession>A0ABT5UGT6</accession>
<organism evidence="2 3">
    <name type="scientific">Spartinivicinus poritis</name>
    <dbReference type="NCBI Taxonomy" id="2994640"/>
    <lineage>
        <taxon>Bacteria</taxon>
        <taxon>Pseudomonadati</taxon>
        <taxon>Pseudomonadota</taxon>
        <taxon>Gammaproteobacteria</taxon>
        <taxon>Oceanospirillales</taxon>
        <taxon>Zooshikellaceae</taxon>
        <taxon>Spartinivicinus</taxon>
    </lineage>
</organism>